<organism evidence="2 3">
    <name type="scientific">Kitasatospora cheerisanensis KCTC 2395</name>
    <dbReference type="NCBI Taxonomy" id="1348663"/>
    <lineage>
        <taxon>Bacteria</taxon>
        <taxon>Bacillati</taxon>
        <taxon>Actinomycetota</taxon>
        <taxon>Actinomycetes</taxon>
        <taxon>Kitasatosporales</taxon>
        <taxon>Streptomycetaceae</taxon>
        <taxon>Kitasatospora</taxon>
    </lineage>
</organism>
<protein>
    <recommendedName>
        <fullName evidence="4">Secreted protein</fullName>
    </recommendedName>
</protein>
<evidence type="ECO:0000256" key="1">
    <source>
        <dbReference type="SAM" id="SignalP"/>
    </source>
</evidence>
<dbReference type="OrthoDB" id="3872474at2"/>
<feature type="signal peptide" evidence="1">
    <location>
        <begin position="1"/>
        <end position="26"/>
    </location>
</feature>
<dbReference type="HOGENOM" id="CLU_1719910_0_0_11"/>
<dbReference type="eggNOG" id="ENOG502ZEAS">
    <property type="taxonomic scope" value="Bacteria"/>
</dbReference>
<dbReference type="Proteomes" id="UP000027178">
    <property type="component" value="Unassembled WGS sequence"/>
</dbReference>
<dbReference type="PATRIC" id="fig|1348663.4.peg.747"/>
<keyword evidence="1" id="KW-0732">Signal</keyword>
<accession>A0A066Z583</accession>
<keyword evidence="3" id="KW-1185">Reference proteome</keyword>
<dbReference type="RefSeq" id="WP_035858907.1">
    <property type="nucleotide sequence ID" value="NZ_KK853997.1"/>
</dbReference>
<proteinExistence type="predicted"/>
<feature type="chain" id="PRO_5001632084" description="Secreted protein" evidence="1">
    <location>
        <begin position="27"/>
        <end position="150"/>
    </location>
</feature>
<name>A0A066Z583_9ACTN</name>
<dbReference type="AlphaFoldDB" id="A0A066Z583"/>
<reference evidence="2 3" key="1">
    <citation type="submission" date="2014-05" db="EMBL/GenBank/DDBJ databases">
        <title>Draft Genome Sequence of Kitasatospora cheerisanensis KCTC 2395.</title>
        <authorList>
            <person name="Nam D.H."/>
        </authorList>
    </citation>
    <scope>NUCLEOTIDE SEQUENCE [LARGE SCALE GENOMIC DNA]</scope>
    <source>
        <strain evidence="2 3">KCTC 2395</strain>
    </source>
</reference>
<comment type="caution">
    <text evidence="2">The sequence shown here is derived from an EMBL/GenBank/DDBJ whole genome shotgun (WGS) entry which is preliminary data.</text>
</comment>
<gene>
    <name evidence="2" type="ORF">KCH_07810</name>
</gene>
<evidence type="ECO:0000313" key="2">
    <source>
        <dbReference type="EMBL" id="KDN87409.1"/>
    </source>
</evidence>
<evidence type="ECO:0000313" key="3">
    <source>
        <dbReference type="Proteomes" id="UP000027178"/>
    </source>
</evidence>
<evidence type="ECO:0008006" key="4">
    <source>
        <dbReference type="Google" id="ProtNLM"/>
    </source>
</evidence>
<dbReference type="EMBL" id="JNBY01000035">
    <property type="protein sequence ID" value="KDN87409.1"/>
    <property type="molecule type" value="Genomic_DNA"/>
</dbReference>
<sequence length="150" mass="14798">MNRITRLAVAAAGAAALLTAPVPAFAAATGADTVATTTTTCKYSLQAGLATYACADVTGDSVVIYGKIGLAGPPDGPVGWQTLYTNLSAEVVGGASLGSVSGTVPFHSTGVRVEGFTATVACGSTVRVTFSVQGSGPFGTRPVLDVPVTC</sequence>